<gene>
    <name evidence="1" type="ORF">FHU33_1995</name>
</gene>
<protein>
    <recommendedName>
        <fullName evidence="3">Ferritin-like metal-binding protein YciE</fullName>
    </recommendedName>
</protein>
<name>A0A543PEV7_9ACTN</name>
<evidence type="ECO:0000313" key="2">
    <source>
        <dbReference type="Proteomes" id="UP000319865"/>
    </source>
</evidence>
<keyword evidence="2" id="KW-1185">Reference proteome</keyword>
<evidence type="ECO:0008006" key="3">
    <source>
        <dbReference type="Google" id="ProtNLM"/>
    </source>
</evidence>
<dbReference type="EMBL" id="VFQE01000001">
    <property type="protein sequence ID" value="TQN42589.1"/>
    <property type="molecule type" value="Genomic_DNA"/>
</dbReference>
<sequence length="180" mass="19954">MSEATRGGIRNADLLTVYCNDHLAASVGGIELVKRMIGAHAGTVYEARLRQLLKELHEEHHALRGIMAELGLPIRRYKQLGLWLGEKISRVKLNGRLVSRSPMSSLVEFEFLASAVRAKRSGFETLREVAAIDDRVDVELMDGLIEQANKQHDWVTHARREVAADVFGGRPESADEAAGD</sequence>
<dbReference type="OrthoDB" id="5504890at2"/>
<comment type="caution">
    <text evidence="1">The sequence shown here is derived from an EMBL/GenBank/DDBJ whole genome shotgun (WGS) entry which is preliminary data.</text>
</comment>
<dbReference type="RefSeq" id="WP_142025207.1">
    <property type="nucleotide sequence ID" value="NZ_VFQE01000001.1"/>
</dbReference>
<organism evidence="1 2">
    <name type="scientific">Blastococcus colisei</name>
    <dbReference type="NCBI Taxonomy" id="1564162"/>
    <lineage>
        <taxon>Bacteria</taxon>
        <taxon>Bacillati</taxon>
        <taxon>Actinomycetota</taxon>
        <taxon>Actinomycetes</taxon>
        <taxon>Geodermatophilales</taxon>
        <taxon>Geodermatophilaceae</taxon>
        <taxon>Blastococcus</taxon>
    </lineage>
</organism>
<dbReference type="AlphaFoldDB" id="A0A543PEV7"/>
<evidence type="ECO:0000313" key="1">
    <source>
        <dbReference type="EMBL" id="TQN42589.1"/>
    </source>
</evidence>
<dbReference type="Proteomes" id="UP000319865">
    <property type="component" value="Unassembled WGS sequence"/>
</dbReference>
<accession>A0A543PEV7</accession>
<reference evidence="1 2" key="1">
    <citation type="submission" date="2019-06" db="EMBL/GenBank/DDBJ databases">
        <title>Sequencing the genomes of 1000 actinobacteria strains.</title>
        <authorList>
            <person name="Klenk H.-P."/>
        </authorList>
    </citation>
    <scope>NUCLEOTIDE SEQUENCE [LARGE SCALE GENOMIC DNA]</scope>
    <source>
        <strain evidence="1 2">DSM 46837</strain>
    </source>
</reference>
<proteinExistence type="predicted"/>